<evidence type="ECO:0000313" key="4">
    <source>
        <dbReference type="Proteomes" id="UP000178735"/>
    </source>
</evidence>
<gene>
    <name evidence="3" type="ORF">A2008_02345</name>
</gene>
<dbReference type="PANTHER" id="PTHR14859:SF15">
    <property type="entry name" value="ENDONUCLEASE_EXONUCLEASE_PHOSPHATASE DOMAIN-CONTAINING PROTEIN"/>
    <property type="match status" value="1"/>
</dbReference>
<dbReference type="Proteomes" id="UP000178735">
    <property type="component" value="Unassembled WGS sequence"/>
</dbReference>
<evidence type="ECO:0000259" key="2">
    <source>
        <dbReference type="Pfam" id="PF03372"/>
    </source>
</evidence>
<dbReference type="EMBL" id="MGFH01000037">
    <property type="protein sequence ID" value="OGM07728.1"/>
    <property type="molecule type" value="Genomic_DNA"/>
</dbReference>
<keyword evidence="1" id="KW-0732">Signal</keyword>
<dbReference type="InterPro" id="IPR036691">
    <property type="entry name" value="Endo/exonu/phosph_ase_sf"/>
</dbReference>
<dbReference type="Pfam" id="PF03372">
    <property type="entry name" value="Exo_endo_phos"/>
    <property type="match status" value="1"/>
</dbReference>
<protein>
    <recommendedName>
        <fullName evidence="2">Endonuclease/exonuclease/phosphatase domain-containing protein</fullName>
    </recommendedName>
</protein>
<dbReference type="GO" id="GO:0003824">
    <property type="term" value="F:catalytic activity"/>
    <property type="evidence" value="ECO:0007669"/>
    <property type="project" value="InterPro"/>
</dbReference>
<organism evidence="3 4">
    <name type="scientific">Candidatus Wallbacteria bacterium GWC2_49_35</name>
    <dbReference type="NCBI Taxonomy" id="1817813"/>
    <lineage>
        <taxon>Bacteria</taxon>
        <taxon>Candidatus Walliibacteriota</taxon>
    </lineage>
</organism>
<accession>A0A1F7X021</accession>
<dbReference type="GO" id="GO:0016020">
    <property type="term" value="C:membrane"/>
    <property type="evidence" value="ECO:0007669"/>
    <property type="project" value="GOC"/>
</dbReference>
<dbReference type="InterPro" id="IPR051916">
    <property type="entry name" value="GPI-anchor_lipid_remodeler"/>
</dbReference>
<dbReference type="SUPFAM" id="SSF56219">
    <property type="entry name" value="DNase I-like"/>
    <property type="match status" value="1"/>
</dbReference>
<evidence type="ECO:0000313" key="3">
    <source>
        <dbReference type="EMBL" id="OGM07728.1"/>
    </source>
</evidence>
<dbReference type="Gene3D" id="3.60.10.10">
    <property type="entry name" value="Endonuclease/exonuclease/phosphatase"/>
    <property type="match status" value="1"/>
</dbReference>
<dbReference type="InterPro" id="IPR005135">
    <property type="entry name" value="Endo/exonuclease/phosphatase"/>
</dbReference>
<sequence>MKKAKKNIFLSLIILFFTAAAVIISSAAPGECLSPSVKDLFKKYQSQKVDEIAVEGGKAPAAAAAKNPNSIRIATYNLQGVSSFFKTADLAKVIKTINADFVMLTESVEGWMLYPNQPKVIANKGGYPFIVFKGNIRIWTYFEKMGNAILSRAKLYDQALKDLPKIRKDSELRGIAVAKTKVNGREVVLISAHLSRVIHKDERVKQIQFIADLIKSDYANMPVILAGDLNTSPVETDVLKPITDIMDDGFMYLAGVNKLSVASGATIPADKPDVKFDYIFLSKGKFNIKSFQVNPSTVSDHRPFVVDAELK</sequence>
<dbReference type="GO" id="GO:0006506">
    <property type="term" value="P:GPI anchor biosynthetic process"/>
    <property type="evidence" value="ECO:0007669"/>
    <property type="project" value="TreeGrafter"/>
</dbReference>
<feature type="chain" id="PRO_5009533666" description="Endonuclease/exonuclease/phosphatase domain-containing protein" evidence="1">
    <location>
        <begin position="28"/>
        <end position="311"/>
    </location>
</feature>
<dbReference type="STRING" id="1817813.A2008_02345"/>
<evidence type="ECO:0000256" key="1">
    <source>
        <dbReference type="SAM" id="SignalP"/>
    </source>
</evidence>
<feature type="domain" description="Endonuclease/exonuclease/phosphatase" evidence="2">
    <location>
        <begin position="74"/>
        <end position="301"/>
    </location>
</feature>
<proteinExistence type="predicted"/>
<comment type="caution">
    <text evidence="3">The sequence shown here is derived from an EMBL/GenBank/DDBJ whole genome shotgun (WGS) entry which is preliminary data.</text>
</comment>
<dbReference type="PANTHER" id="PTHR14859">
    <property type="entry name" value="CALCOFLUOR WHITE HYPERSENSITIVE PROTEIN PRECURSOR"/>
    <property type="match status" value="1"/>
</dbReference>
<reference evidence="3 4" key="1">
    <citation type="journal article" date="2016" name="Nat. Commun.">
        <title>Thousands of microbial genomes shed light on interconnected biogeochemical processes in an aquifer system.</title>
        <authorList>
            <person name="Anantharaman K."/>
            <person name="Brown C.T."/>
            <person name="Hug L.A."/>
            <person name="Sharon I."/>
            <person name="Castelle C.J."/>
            <person name="Probst A.J."/>
            <person name="Thomas B.C."/>
            <person name="Singh A."/>
            <person name="Wilkins M.J."/>
            <person name="Karaoz U."/>
            <person name="Brodie E.L."/>
            <person name="Williams K.H."/>
            <person name="Hubbard S.S."/>
            <person name="Banfield J.F."/>
        </authorList>
    </citation>
    <scope>NUCLEOTIDE SEQUENCE [LARGE SCALE GENOMIC DNA]</scope>
</reference>
<feature type="signal peptide" evidence="1">
    <location>
        <begin position="1"/>
        <end position="27"/>
    </location>
</feature>
<name>A0A1F7X021_9BACT</name>
<dbReference type="AlphaFoldDB" id="A0A1F7X021"/>